<dbReference type="SUPFAM" id="SSF56935">
    <property type="entry name" value="Porins"/>
    <property type="match status" value="2"/>
</dbReference>
<gene>
    <name evidence="2" type="ORF">GV64_08310</name>
</gene>
<accession>A0A081K9B9</accession>
<sequence>MKGLNVNQLAVAIALAGYSLSAVAAVEDAGHINLGPVEMTPMATLGIGYDDNVYREGEGELADKGSAVYKLDASAAFRAQKGLSTYEATLAAKNTSFSSESDANYIDYGVTGKIHEDINSRNRLDVDFDFGRYHDAGSTVNGAIDKEAPEYTRTKGGLKYGFGSMEAMFRVDLFGNYNKQKYQDTNGTPEGNNRKNSEYGATAYYRFMPKTDALVEIKQRDLDYTDAGKDGYDVTSYLVGLNWEATGKTSGYAKVGRRERDSKIANVDSNSSTGWEVGVSYMPVDHSVFQLSTSKDYGFDSEDPNAVNPLFTDGSTYSLNWNHKWTAKIATNANYRFTKEDIENASGVVQKDRTINGFGLSVDWNVMRNATVSLAYDYTDRDESNKVVNGGADSYKRGAYLLTGTIAL</sequence>
<dbReference type="eggNOG" id="COG5338">
    <property type="taxonomic scope" value="Bacteria"/>
</dbReference>
<protein>
    <submittedName>
        <fullName evidence="2">Uncharacterized protein</fullName>
    </submittedName>
</protein>
<dbReference type="Proteomes" id="UP000027997">
    <property type="component" value="Unassembled WGS sequence"/>
</dbReference>
<name>A0A081K9B9_9GAMM</name>
<feature type="chain" id="PRO_5001758705" evidence="1">
    <location>
        <begin position="25"/>
        <end position="408"/>
    </location>
</feature>
<evidence type="ECO:0000313" key="2">
    <source>
        <dbReference type="EMBL" id="KEI70745.1"/>
    </source>
</evidence>
<dbReference type="AlphaFoldDB" id="A0A081K9B9"/>
<dbReference type="InterPro" id="IPR023614">
    <property type="entry name" value="Porin_dom_sf"/>
</dbReference>
<dbReference type="STRING" id="305900.GV64_08310"/>
<evidence type="ECO:0000256" key="1">
    <source>
        <dbReference type="SAM" id="SignalP"/>
    </source>
</evidence>
<dbReference type="EMBL" id="JOJP01000001">
    <property type="protein sequence ID" value="KEI70745.1"/>
    <property type="molecule type" value="Genomic_DNA"/>
</dbReference>
<keyword evidence="3" id="KW-1185">Reference proteome</keyword>
<keyword evidence="1" id="KW-0732">Signal</keyword>
<feature type="signal peptide" evidence="1">
    <location>
        <begin position="1"/>
        <end position="24"/>
    </location>
</feature>
<dbReference type="Gene3D" id="2.40.160.10">
    <property type="entry name" value="Porin"/>
    <property type="match status" value="1"/>
</dbReference>
<organism evidence="2 3">
    <name type="scientific">Endozoicomonas elysicola</name>
    <dbReference type="NCBI Taxonomy" id="305900"/>
    <lineage>
        <taxon>Bacteria</taxon>
        <taxon>Pseudomonadati</taxon>
        <taxon>Pseudomonadota</taxon>
        <taxon>Gammaproteobacteria</taxon>
        <taxon>Oceanospirillales</taxon>
        <taxon>Endozoicomonadaceae</taxon>
        <taxon>Endozoicomonas</taxon>
    </lineage>
</organism>
<dbReference type="RefSeq" id="WP_020580643.1">
    <property type="nucleotide sequence ID" value="NZ_JOJP01000001.1"/>
</dbReference>
<evidence type="ECO:0000313" key="3">
    <source>
        <dbReference type="Proteomes" id="UP000027997"/>
    </source>
</evidence>
<comment type="caution">
    <text evidence="2">The sequence shown here is derived from an EMBL/GenBank/DDBJ whole genome shotgun (WGS) entry which is preliminary data.</text>
</comment>
<reference evidence="2 3" key="1">
    <citation type="submission" date="2014-06" db="EMBL/GenBank/DDBJ databases">
        <title>Whole Genome Sequences of Three Symbiotic Endozoicomonas Bacteria.</title>
        <authorList>
            <person name="Neave M.J."/>
            <person name="Apprill A."/>
            <person name="Voolstra C.R."/>
        </authorList>
    </citation>
    <scope>NUCLEOTIDE SEQUENCE [LARGE SCALE GENOMIC DNA]</scope>
    <source>
        <strain evidence="2 3">DSM 22380</strain>
    </source>
</reference>
<proteinExistence type="predicted"/>